<dbReference type="Gene3D" id="3.40.50.720">
    <property type="entry name" value="NAD(P)-binding Rossmann-like Domain"/>
    <property type="match status" value="1"/>
</dbReference>
<dbReference type="InterPro" id="IPR000043">
    <property type="entry name" value="Adenosylhomocysteinase-like"/>
</dbReference>
<name>A0A2G9RUV2_AQUCT</name>
<evidence type="ECO:0000259" key="2">
    <source>
        <dbReference type="SMART" id="SM00997"/>
    </source>
</evidence>
<dbReference type="GO" id="GO:0005829">
    <property type="term" value="C:cytosol"/>
    <property type="evidence" value="ECO:0007669"/>
    <property type="project" value="TreeGrafter"/>
</dbReference>
<dbReference type="Pfam" id="PF00670">
    <property type="entry name" value="AdoHcyase_NAD"/>
    <property type="match status" value="1"/>
</dbReference>
<dbReference type="EMBL" id="KV931965">
    <property type="protein sequence ID" value="PIO31652.1"/>
    <property type="molecule type" value="Genomic_DNA"/>
</dbReference>
<dbReference type="OrthoDB" id="10007170at2759"/>
<accession>A0A2G9RUV2</accession>
<dbReference type="SMART" id="SM00997">
    <property type="entry name" value="AdoHcyase_NAD"/>
    <property type="match status" value="1"/>
</dbReference>
<comment type="similarity">
    <text evidence="1">Belongs to the adenosylhomocysteinase family.</text>
</comment>
<protein>
    <recommendedName>
        <fullName evidence="2">S-adenosyl-L-homocysteine hydrolase NAD binding domain-containing protein</fullName>
    </recommendedName>
</protein>
<organism evidence="3 4">
    <name type="scientific">Aquarana catesbeiana</name>
    <name type="common">American bullfrog</name>
    <name type="synonym">Rana catesbeiana</name>
    <dbReference type="NCBI Taxonomy" id="8400"/>
    <lineage>
        <taxon>Eukaryota</taxon>
        <taxon>Metazoa</taxon>
        <taxon>Chordata</taxon>
        <taxon>Craniata</taxon>
        <taxon>Vertebrata</taxon>
        <taxon>Euteleostomi</taxon>
        <taxon>Amphibia</taxon>
        <taxon>Batrachia</taxon>
        <taxon>Anura</taxon>
        <taxon>Neobatrachia</taxon>
        <taxon>Ranoidea</taxon>
        <taxon>Ranidae</taxon>
        <taxon>Aquarana</taxon>
    </lineage>
</organism>
<evidence type="ECO:0000256" key="1">
    <source>
        <dbReference type="ARBA" id="ARBA00007122"/>
    </source>
</evidence>
<dbReference type="PANTHER" id="PTHR23420:SF2">
    <property type="entry name" value="ADENOSYLHOMOCYSTEINASE 3"/>
    <property type="match status" value="1"/>
</dbReference>
<keyword evidence="4" id="KW-1185">Reference proteome</keyword>
<dbReference type="Proteomes" id="UP000228934">
    <property type="component" value="Unassembled WGS sequence"/>
</dbReference>
<dbReference type="PANTHER" id="PTHR23420">
    <property type="entry name" value="ADENOSYLHOMOCYSTEINASE"/>
    <property type="match status" value="1"/>
</dbReference>
<evidence type="ECO:0000313" key="4">
    <source>
        <dbReference type="Proteomes" id="UP000228934"/>
    </source>
</evidence>
<evidence type="ECO:0000313" key="3">
    <source>
        <dbReference type="EMBL" id="PIO31652.1"/>
    </source>
</evidence>
<sequence>MRMAVAECSREHYSSPTPGFCTEQPGYSSSWVPLRCSWPRPPVECPHSKQLAMGAPESDHSSLCPSRQGATACPAPFPHWLTDLTAAGNKNVVTREHVDRMKNGCIVCNMGHSNTEIDVASLRTPELTWERIRSQVDHVIWPDGKRIVLLAEVGMQSCPVDAKTNTQSVESKIQVKGNIFCNFGLCHE</sequence>
<dbReference type="InterPro" id="IPR036291">
    <property type="entry name" value="NAD(P)-bd_dom_sf"/>
</dbReference>
<dbReference type="AlphaFoldDB" id="A0A2G9RUV2"/>
<proteinExistence type="inferred from homology"/>
<dbReference type="InterPro" id="IPR015878">
    <property type="entry name" value="Ado_hCys_hydrolase_NAD-bd"/>
</dbReference>
<reference evidence="4" key="1">
    <citation type="journal article" date="2017" name="Nat. Commun.">
        <title>The North American bullfrog draft genome provides insight into hormonal regulation of long noncoding RNA.</title>
        <authorList>
            <person name="Hammond S.A."/>
            <person name="Warren R.L."/>
            <person name="Vandervalk B.P."/>
            <person name="Kucuk E."/>
            <person name="Khan H."/>
            <person name="Gibb E.A."/>
            <person name="Pandoh P."/>
            <person name="Kirk H."/>
            <person name="Zhao Y."/>
            <person name="Jones M."/>
            <person name="Mungall A.J."/>
            <person name="Coope R."/>
            <person name="Pleasance S."/>
            <person name="Moore R.A."/>
            <person name="Holt R.A."/>
            <person name="Round J.M."/>
            <person name="Ohora S."/>
            <person name="Walle B.V."/>
            <person name="Veldhoen N."/>
            <person name="Helbing C.C."/>
            <person name="Birol I."/>
        </authorList>
    </citation>
    <scope>NUCLEOTIDE SEQUENCE [LARGE SCALE GENOMIC DNA]</scope>
</reference>
<dbReference type="SUPFAM" id="SSF51735">
    <property type="entry name" value="NAD(P)-binding Rossmann-fold domains"/>
    <property type="match status" value="1"/>
</dbReference>
<gene>
    <name evidence="3" type="ORF">AB205_0120660</name>
</gene>
<feature type="domain" description="S-adenosyl-L-homocysteine hydrolase NAD binding" evidence="2">
    <location>
        <begin position="57"/>
        <end position="156"/>
    </location>
</feature>
<dbReference type="GO" id="GO:0033353">
    <property type="term" value="P:S-adenosylmethionine cycle"/>
    <property type="evidence" value="ECO:0007669"/>
    <property type="project" value="TreeGrafter"/>
</dbReference>